<dbReference type="SUPFAM" id="SSF53474">
    <property type="entry name" value="alpha/beta-Hydrolases"/>
    <property type="match status" value="1"/>
</dbReference>
<dbReference type="PANTHER" id="PTHR12265:SF30">
    <property type="entry name" value="TRANSMEMBRANE PROTEIN 53"/>
    <property type="match status" value="1"/>
</dbReference>
<proteinExistence type="inferred from homology"/>
<dbReference type="InterPro" id="IPR029058">
    <property type="entry name" value="AB_hydrolase_fold"/>
</dbReference>
<keyword evidence="5" id="KW-0539">Nucleus</keyword>
<protein>
    <recommendedName>
        <fullName evidence="10">DUF829-domain-containing protein</fullName>
    </recommendedName>
</protein>
<evidence type="ECO:0000313" key="9">
    <source>
        <dbReference type="Proteomes" id="UP000298327"/>
    </source>
</evidence>
<name>A0A4Y9ZE92_9AGAM</name>
<dbReference type="Proteomes" id="UP000298327">
    <property type="component" value="Unassembled WGS sequence"/>
</dbReference>
<evidence type="ECO:0000256" key="5">
    <source>
        <dbReference type="ARBA" id="ARBA00023242"/>
    </source>
</evidence>
<dbReference type="PANTHER" id="PTHR12265">
    <property type="entry name" value="TRANSMEMBRANE PROTEIN 53"/>
    <property type="match status" value="1"/>
</dbReference>
<keyword evidence="2 7" id="KW-0812">Transmembrane</keyword>
<evidence type="ECO:0000313" key="8">
    <source>
        <dbReference type="EMBL" id="TFY72470.1"/>
    </source>
</evidence>
<keyword evidence="3 7" id="KW-1133">Transmembrane helix</keyword>
<dbReference type="InterPro" id="IPR008547">
    <property type="entry name" value="DUF829_TMEM53"/>
</dbReference>
<evidence type="ECO:0000256" key="2">
    <source>
        <dbReference type="ARBA" id="ARBA00022692"/>
    </source>
</evidence>
<reference evidence="8 9" key="1">
    <citation type="submission" date="2019-02" db="EMBL/GenBank/DDBJ databases">
        <title>Genome sequencing of the rare red list fungi Dentipellis fragilis.</title>
        <authorList>
            <person name="Buettner E."/>
            <person name="Kellner H."/>
        </authorList>
    </citation>
    <scope>NUCLEOTIDE SEQUENCE [LARGE SCALE GENOMIC DNA]</scope>
    <source>
        <strain evidence="8 9">DSM 105465</strain>
    </source>
</reference>
<keyword evidence="4 7" id="KW-0472">Membrane</keyword>
<dbReference type="Gene3D" id="3.40.50.1820">
    <property type="entry name" value="alpha/beta hydrolase"/>
    <property type="match status" value="1"/>
</dbReference>
<dbReference type="OrthoDB" id="77878at2759"/>
<evidence type="ECO:0000256" key="1">
    <source>
        <dbReference type="ARBA" id="ARBA00007387"/>
    </source>
</evidence>
<comment type="subcellular location">
    <subcellularLocation>
        <location evidence="6">Nucleus outer membrane</location>
        <topology evidence="6">Single-pass membrane protein</topology>
    </subcellularLocation>
</comment>
<dbReference type="AlphaFoldDB" id="A0A4Y9ZE92"/>
<evidence type="ECO:0008006" key="10">
    <source>
        <dbReference type="Google" id="ProtNLM"/>
    </source>
</evidence>
<dbReference type="EMBL" id="SEOQ01000014">
    <property type="protein sequence ID" value="TFY72470.1"/>
    <property type="molecule type" value="Genomic_DNA"/>
</dbReference>
<accession>A0A4Y9ZE92</accession>
<dbReference type="GO" id="GO:0005640">
    <property type="term" value="C:nuclear outer membrane"/>
    <property type="evidence" value="ECO:0007669"/>
    <property type="project" value="UniProtKB-SubCell"/>
</dbReference>
<evidence type="ECO:0000256" key="7">
    <source>
        <dbReference type="SAM" id="Phobius"/>
    </source>
</evidence>
<comment type="similarity">
    <text evidence="1">Belongs to the TMEM53 family.</text>
</comment>
<feature type="transmembrane region" description="Helical" evidence="7">
    <location>
        <begin position="281"/>
        <end position="302"/>
    </location>
</feature>
<dbReference type="Pfam" id="PF05705">
    <property type="entry name" value="DUF829"/>
    <property type="match status" value="1"/>
</dbReference>
<keyword evidence="9" id="KW-1185">Reference proteome</keyword>
<gene>
    <name evidence="8" type="ORF">EVG20_g569</name>
</gene>
<comment type="caution">
    <text evidence="8">The sequence shown here is derived from an EMBL/GenBank/DDBJ whole genome shotgun (WGS) entry which is preliminary data.</text>
</comment>
<organism evidence="8 9">
    <name type="scientific">Dentipellis fragilis</name>
    <dbReference type="NCBI Taxonomy" id="205917"/>
    <lineage>
        <taxon>Eukaryota</taxon>
        <taxon>Fungi</taxon>
        <taxon>Dikarya</taxon>
        <taxon>Basidiomycota</taxon>
        <taxon>Agaricomycotina</taxon>
        <taxon>Agaricomycetes</taxon>
        <taxon>Russulales</taxon>
        <taxon>Hericiaceae</taxon>
        <taxon>Dentipellis</taxon>
    </lineage>
</organism>
<evidence type="ECO:0000256" key="3">
    <source>
        <dbReference type="ARBA" id="ARBA00022989"/>
    </source>
</evidence>
<sequence>MSESTSRPATGVHEKLVTQSGLRIRLGTEAPEDRDVHVDILGNAFSSLEFRVGTAEKGTETTFKREFEQRLSSHRIFHSCSLRRMSTKAASNSAAMGLVNFQTVSANVYKLQPAAGENVTASNHKHDPTLIIIFGWMSAQLPHLLKYTREYERLYPHATQIVVRCEPSFFFKGKTAQEAQAKPLVDCLEQIGYLEPKGKPLDTPAAPVQRPRILVHAFSNGGASQAVLLSDVLKTRTLAAMASSMRSIPSALILDSTPGNSELSNTITAFTIQIRNPLLRYPAMLLMAVGFAFTFVYTAFSGKEHPIDMLRRRLLDPALFPWSHSDMPRLYVYSKHDRLVPCNSVRAHVREAKSKGFEVEVEEFGESAHVAHARTDPERYWTAVKGVWERAVVVAGV</sequence>
<evidence type="ECO:0000256" key="6">
    <source>
        <dbReference type="ARBA" id="ARBA00034303"/>
    </source>
</evidence>
<evidence type="ECO:0000256" key="4">
    <source>
        <dbReference type="ARBA" id="ARBA00023136"/>
    </source>
</evidence>